<dbReference type="AlphaFoldDB" id="A0AAW5MMC4"/>
<accession>A0AAW5MMC4</accession>
<dbReference type="Proteomes" id="UP001204061">
    <property type="component" value="Unassembled WGS sequence"/>
</dbReference>
<proteinExistence type="predicted"/>
<keyword evidence="1" id="KW-0732">Signal</keyword>
<feature type="signal peptide" evidence="1">
    <location>
        <begin position="1"/>
        <end position="19"/>
    </location>
</feature>
<evidence type="ECO:0000256" key="1">
    <source>
        <dbReference type="SAM" id="SignalP"/>
    </source>
</evidence>
<evidence type="ECO:0000313" key="3">
    <source>
        <dbReference type="Proteomes" id="UP001204061"/>
    </source>
</evidence>
<reference evidence="2" key="1">
    <citation type="submission" date="2022-08" db="EMBL/GenBank/DDBJ databases">
        <title>A global survey of hypervirulent Aeromonas hydrophila identified this emerging pathogen in farmed fish in the lower Mekong River basin.</title>
        <authorList>
            <person name="Xu T."/>
            <person name="Rasmussen-Ivey C.R."/>
            <person name="Moen F.S."/>
            <person name="Fernandez Bravo A."/>
            <person name="Lamy B."/>
            <person name="Beaz-Hidalgo R."/>
            <person name="Khan C.D."/>
            <person name="Castro Escarpulli G."/>
            <person name="Yasin I.S.M."/>
            <person name="Figueras M.J."/>
            <person name="Azzam Sayuti M."/>
            <person name="Karim M.M."/>
            <person name="Alam K.M."/>
            <person name="Le T.T.T."/>
            <person name="Thao N.H.P."/>
            <person name="Addo S."/>
            <person name="Duodu S."/>
            <person name="Ali S."/>
            <person name="Mey S."/>
            <person name="Somony T."/>
            <person name="Liles M.R."/>
        </authorList>
    </citation>
    <scope>NUCLEOTIDE SEQUENCE</scope>
    <source>
        <strain evidence="2">0.14</strain>
    </source>
</reference>
<sequence length="616" mass="67519">MRKLIFISALLPIFANSSAVDTYKPYANESNGNAVDAVKNGDPWNVPNYQEPHPNYDHLMNDGDRLKLEGANATSGNEAAELIYSLPKRNTNFTDEEWYKGAQEIERDPGKVIKPDISDSQCTTEVIPGVPTVENASCIESETSVEKSCNEGVVVKVDADYDYECHKNREDEGKSCAVGRTIDVTKSFKYSCTKKEIYTSEKCEQWWEIKPSSQRICDPNWTLNGTVCTQSAIKTCPDGYTLTGSQCTRVHYDNATATCKSGYTVGQNGSITFCRQTITYSKLKQCPGGYQDAGNNLCVKYAYIDKTAQCNPGEYLLNGQCYTKQTLPLVQSCPSGYVNYNGSCVAYQYTTYQPQCAAGSYYQDGVCKTDTISVPNKVCPSGYTYSLKWDICRKNDGRRPATNTSCNGGQVETAAEDSFSPTYQGTSCMMWSTRYILASVNLICQSGHLSGSQCITTTSSTVKWVCPAGFTDDGKQCKKVSNTQPITYSCPSGSTREGDSCIKYLPGSAPKYVCPAGYNDNGTNCSKISESVSAFYICPAGTTDNGSNCLKYIDEEPTWTCNPGYEPDGNQCVKTSTIDYVYTCPVGTVDKDQCKTNSRPGAPSEIWHDECAQKGL</sequence>
<feature type="chain" id="PRO_5043834729" description="Conjugal transfer protein TraN" evidence="1">
    <location>
        <begin position="20"/>
        <end position="616"/>
    </location>
</feature>
<evidence type="ECO:0000313" key="2">
    <source>
        <dbReference type="EMBL" id="MCR4450671.1"/>
    </source>
</evidence>
<name>A0AAW5MMC4_AERVE</name>
<protein>
    <recommendedName>
        <fullName evidence="4">Conjugal transfer protein TraN</fullName>
    </recommendedName>
</protein>
<dbReference type="RefSeq" id="WP_257725929.1">
    <property type="nucleotide sequence ID" value="NZ_JANLFC010000078.1"/>
</dbReference>
<organism evidence="2 3">
    <name type="scientific">Aeromonas veronii</name>
    <dbReference type="NCBI Taxonomy" id="654"/>
    <lineage>
        <taxon>Bacteria</taxon>
        <taxon>Pseudomonadati</taxon>
        <taxon>Pseudomonadota</taxon>
        <taxon>Gammaproteobacteria</taxon>
        <taxon>Aeromonadales</taxon>
        <taxon>Aeromonadaceae</taxon>
        <taxon>Aeromonas</taxon>
    </lineage>
</organism>
<comment type="caution">
    <text evidence="2">The sequence shown here is derived from an EMBL/GenBank/DDBJ whole genome shotgun (WGS) entry which is preliminary data.</text>
</comment>
<dbReference type="EMBL" id="JANLFC010000078">
    <property type="protein sequence ID" value="MCR4450671.1"/>
    <property type="molecule type" value="Genomic_DNA"/>
</dbReference>
<dbReference type="SUPFAM" id="SSF57196">
    <property type="entry name" value="EGF/Laminin"/>
    <property type="match status" value="1"/>
</dbReference>
<gene>
    <name evidence="2" type="ORF">NS965_20010</name>
</gene>
<evidence type="ECO:0008006" key="4">
    <source>
        <dbReference type="Google" id="ProtNLM"/>
    </source>
</evidence>